<evidence type="ECO:0000256" key="1">
    <source>
        <dbReference type="RuleBase" id="RU363019"/>
    </source>
</evidence>
<evidence type="ECO:0000313" key="3">
    <source>
        <dbReference type="Proteomes" id="UP000095282"/>
    </source>
</evidence>
<accession>A0A1I7UYZ8</accession>
<dbReference type="FunFam" id="2.40.100.10:FF:000029">
    <property type="entry name" value="Peptidyl-prolyl cis-trans isomerase"/>
    <property type="match status" value="1"/>
</dbReference>
<comment type="catalytic activity">
    <reaction evidence="1">
        <text>[protein]-peptidylproline (omega=180) = [protein]-peptidylproline (omega=0)</text>
        <dbReference type="Rhea" id="RHEA:16237"/>
        <dbReference type="Rhea" id="RHEA-COMP:10747"/>
        <dbReference type="Rhea" id="RHEA-COMP:10748"/>
        <dbReference type="ChEBI" id="CHEBI:83833"/>
        <dbReference type="ChEBI" id="CHEBI:83834"/>
        <dbReference type="EC" id="5.2.1.8"/>
    </reaction>
</comment>
<dbReference type="GO" id="GO:0016018">
    <property type="term" value="F:cyclosporin A binding"/>
    <property type="evidence" value="ECO:0007669"/>
    <property type="project" value="TreeGrafter"/>
</dbReference>
<dbReference type="PRINTS" id="PR00153">
    <property type="entry name" value="CSAPPISMRASE"/>
</dbReference>
<proteinExistence type="inferred from homology"/>
<sequence>MMRVGEFVLPTATVTDCKSDGSTESKKFIVQEGRIVKGFQKARAIVDGVEKQVNVLLFQTGVSLSSIGRDQFCGVLDEYSVERTGCPTVIRFADKNSISWHIVVHSPEPKRPKPFRQLVFFEISIGGKRVGRIVFKGGDFTRADGRGGESIYGVKFPDENFKEKHTGPGVLSMANAGPNTNGSQFFITTVKTEWLDGKHVVFGKVEEGFEVVRMIEANGSQSGQPIAECVVSDCGQF</sequence>
<keyword evidence="1" id="KW-0413">Isomerase</keyword>
<dbReference type="PANTHER" id="PTHR11071">
    <property type="entry name" value="PEPTIDYL-PROLYL CIS-TRANS ISOMERASE"/>
    <property type="match status" value="1"/>
</dbReference>
<dbReference type="WBParaSite" id="Csp11.Scaffold630.g20752.t3">
    <property type="protein sequence ID" value="Csp11.Scaffold630.g20752.t3"/>
    <property type="gene ID" value="Csp11.Scaffold630.g20752"/>
</dbReference>
<protein>
    <recommendedName>
        <fullName evidence="1">Peptidyl-prolyl cis-trans isomerase</fullName>
        <shortName evidence="1">PPIase</shortName>
        <ecNumber evidence="1">5.2.1.8</ecNumber>
    </recommendedName>
</protein>
<dbReference type="EC" id="5.2.1.8" evidence="1"/>
<dbReference type="Gene3D" id="2.40.100.10">
    <property type="entry name" value="Cyclophilin-like"/>
    <property type="match status" value="1"/>
</dbReference>
<dbReference type="InterPro" id="IPR029000">
    <property type="entry name" value="Cyclophilin-like_dom_sf"/>
</dbReference>
<evidence type="ECO:0000313" key="4">
    <source>
        <dbReference type="WBParaSite" id="Csp11.Scaffold630.g20752.t3"/>
    </source>
</evidence>
<dbReference type="InterPro" id="IPR002130">
    <property type="entry name" value="Cyclophilin-type_PPIase_dom"/>
</dbReference>
<dbReference type="STRING" id="1561998.A0A1I7UYZ8"/>
<dbReference type="GO" id="GO:0005737">
    <property type="term" value="C:cytoplasm"/>
    <property type="evidence" value="ECO:0007669"/>
    <property type="project" value="TreeGrafter"/>
</dbReference>
<feature type="domain" description="PPIase cyclophilin-type" evidence="2">
    <location>
        <begin position="109"/>
        <end position="236"/>
    </location>
</feature>
<comment type="similarity">
    <text evidence="1">Belongs to the cyclophilin-type PPIase family.</text>
</comment>
<dbReference type="AlphaFoldDB" id="A0A1I7UYZ8"/>
<dbReference type="PROSITE" id="PS50072">
    <property type="entry name" value="CSA_PPIASE_2"/>
    <property type="match status" value="1"/>
</dbReference>
<dbReference type="GO" id="GO:0003755">
    <property type="term" value="F:peptidyl-prolyl cis-trans isomerase activity"/>
    <property type="evidence" value="ECO:0007669"/>
    <property type="project" value="UniProtKB-UniRule"/>
</dbReference>
<organism evidence="3 4">
    <name type="scientific">Caenorhabditis tropicalis</name>
    <dbReference type="NCBI Taxonomy" id="1561998"/>
    <lineage>
        <taxon>Eukaryota</taxon>
        <taxon>Metazoa</taxon>
        <taxon>Ecdysozoa</taxon>
        <taxon>Nematoda</taxon>
        <taxon>Chromadorea</taxon>
        <taxon>Rhabditida</taxon>
        <taxon>Rhabditina</taxon>
        <taxon>Rhabditomorpha</taxon>
        <taxon>Rhabditoidea</taxon>
        <taxon>Rhabditidae</taxon>
        <taxon>Peloderinae</taxon>
        <taxon>Caenorhabditis</taxon>
    </lineage>
</organism>
<dbReference type="Proteomes" id="UP000095282">
    <property type="component" value="Unplaced"/>
</dbReference>
<keyword evidence="3" id="KW-1185">Reference proteome</keyword>
<dbReference type="Pfam" id="PF00160">
    <property type="entry name" value="Pro_isomerase"/>
    <property type="match status" value="1"/>
</dbReference>
<comment type="function">
    <text evidence="1">PPIases accelerate the folding of proteins. It catalyzes the cis-trans isomerization of proline imidic peptide bonds in oligopeptides.</text>
</comment>
<evidence type="ECO:0000259" key="2">
    <source>
        <dbReference type="PROSITE" id="PS50072"/>
    </source>
</evidence>
<dbReference type="SUPFAM" id="SSF50891">
    <property type="entry name" value="Cyclophilin-like"/>
    <property type="match status" value="1"/>
</dbReference>
<dbReference type="GO" id="GO:0006457">
    <property type="term" value="P:protein folding"/>
    <property type="evidence" value="ECO:0007669"/>
    <property type="project" value="TreeGrafter"/>
</dbReference>
<name>A0A1I7UYZ8_9PELO</name>
<dbReference type="PANTHER" id="PTHR11071:SF561">
    <property type="entry name" value="PEPTIDYL-PROLYL CIS-TRANS ISOMERASE D-RELATED"/>
    <property type="match status" value="1"/>
</dbReference>
<keyword evidence="1" id="KW-0697">Rotamase</keyword>
<reference evidence="4" key="1">
    <citation type="submission" date="2016-11" db="UniProtKB">
        <authorList>
            <consortium name="WormBaseParasite"/>
        </authorList>
    </citation>
    <scope>IDENTIFICATION</scope>
</reference>